<keyword evidence="4" id="KW-1185">Reference proteome</keyword>
<organism evidence="4 5">
    <name type="scientific">Parastrongyloides trichosuri</name>
    <name type="common">Possum-specific nematode worm</name>
    <dbReference type="NCBI Taxonomy" id="131310"/>
    <lineage>
        <taxon>Eukaryota</taxon>
        <taxon>Metazoa</taxon>
        <taxon>Ecdysozoa</taxon>
        <taxon>Nematoda</taxon>
        <taxon>Chromadorea</taxon>
        <taxon>Rhabditida</taxon>
        <taxon>Tylenchina</taxon>
        <taxon>Panagrolaimomorpha</taxon>
        <taxon>Strongyloidoidea</taxon>
        <taxon>Strongyloididae</taxon>
        <taxon>Parastrongyloides</taxon>
    </lineage>
</organism>
<dbReference type="PANTHER" id="PTHR22907:SF16">
    <property type="entry name" value="ZP DOMAIN-CONTAINING PROTEIN"/>
    <property type="match status" value="1"/>
</dbReference>
<name>A0A0N5A1N8_PARTI</name>
<proteinExistence type="predicted"/>
<dbReference type="PANTHER" id="PTHR22907">
    <property type="entry name" value="GH04558P"/>
    <property type="match status" value="1"/>
</dbReference>
<dbReference type="STRING" id="131310.A0A0N5A1N8"/>
<evidence type="ECO:0000259" key="3">
    <source>
        <dbReference type="PROSITE" id="PS51034"/>
    </source>
</evidence>
<accession>A0A0N5A1N8</accession>
<dbReference type="InterPro" id="IPR001507">
    <property type="entry name" value="ZP_dom"/>
</dbReference>
<keyword evidence="2" id="KW-0732">Signal</keyword>
<dbReference type="SMART" id="SM00241">
    <property type="entry name" value="ZP"/>
    <property type="match status" value="1"/>
</dbReference>
<evidence type="ECO:0000313" key="4">
    <source>
        <dbReference type="Proteomes" id="UP000038045"/>
    </source>
</evidence>
<reference evidence="5" key="1">
    <citation type="submission" date="2017-02" db="UniProtKB">
        <authorList>
            <consortium name="WormBaseParasite"/>
        </authorList>
    </citation>
    <scope>IDENTIFICATION</scope>
</reference>
<feature type="domain" description="ZP" evidence="3">
    <location>
        <begin position="5"/>
        <end position="223"/>
    </location>
</feature>
<dbReference type="InterPro" id="IPR056953">
    <property type="entry name" value="CUT_N"/>
</dbReference>
<dbReference type="Pfam" id="PF25057">
    <property type="entry name" value="CUT_N"/>
    <property type="match status" value="1"/>
</dbReference>
<dbReference type="InterPro" id="IPR051962">
    <property type="entry name" value="Cuticlin"/>
</dbReference>
<protein>
    <submittedName>
        <fullName evidence="5">ZP domain-containing protein</fullName>
    </submittedName>
</protein>
<keyword evidence="1" id="KW-0193">Cuticle</keyword>
<dbReference type="AlphaFoldDB" id="A0A0N5A1N8"/>
<dbReference type="Proteomes" id="UP000038045">
    <property type="component" value="Unplaced"/>
</dbReference>
<sequence length="223" mass="25366">MPEVECTLQEITVWFSTLKAFRGKVFIVGYTNDSECVARHTGIKTTFIHIKRNSCGMALERELFGDNLKLSVKVTVSFNPFFVTKQDRSYQITCRFKSVKSKKTKKISGNNNIPTLKIVNGLLPCTYKVINRTSTANQYIWKCPQPSNVDVCLRLTNCKIKKAETKQLLGTIDSSGCASEKKYSLDYSEIDSLKITKILSKKVVIEDCKLELHKKLHYICMVC</sequence>
<dbReference type="PROSITE" id="PS51034">
    <property type="entry name" value="ZP_2"/>
    <property type="match status" value="1"/>
</dbReference>
<dbReference type="GO" id="GO:0042302">
    <property type="term" value="F:structural constituent of cuticle"/>
    <property type="evidence" value="ECO:0007669"/>
    <property type="project" value="UniProtKB-KW"/>
</dbReference>
<evidence type="ECO:0000256" key="1">
    <source>
        <dbReference type="ARBA" id="ARBA00022460"/>
    </source>
</evidence>
<evidence type="ECO:0000313" key="5">
    <source>
        <dbReference type="WBParaSite" id="PTRK_0001553700.1"/>
    </source>
</evidence>
<evidence type="ECO:0000256" key="2">
    <source>
        <dbReference type="ARBA" id="ARBA00022729"/>
    </source>
</evidence>
<dbReference type="WBParaSite" id="PTRK_0001553700.1">
    <property type="protein sequence ID" value="PTRK_0001553700.1"/>
    <property type="gene ID" value="PTRK_0001553700"/>
</dbReference>